<reference evidence="1 2" key="1">
    <citation type="submission" date="2023-01" db="EMBL/GenBank/DDBJ databases">
        <authorList>
            <person name="Whitehead M."/>
        </authorList>
    </citation>
    <scope>NUCLEOTIDE SEQUENCE [LARGE SCALE GENOMIC DNA]</scope>
</reference>
<keyword evidence="2" id="KW-1185">Reference proteome</keyword>
<comment type="caution">
    <text evidence="1">The sequence shown here is derived from an EMBL/GenBank/DDBJ whole genome shotgun (WGS) entry which is preliminary data.</text>
</comment>
<dbReference type="Proteomes" id="UP001160148">
    <property type="component" value="Unassembled WGS sequence"/>
</dbReference>
<sequence length="138" mass="15483">MDIDDTISYIIGARYTTVVLGEEGKKGAIAEHCVAAIRPPTTPPISIRGGARDGRVASHWSGGRDLGGRCNRWVENSAATRQFDRPTQPPHARKRTERITRAARDSHTATGSVHYGCSDRRRREIVEYRFYVVRDTVY</sequence>
<organism evidence="1 2">
    <name type="scientific">Macrosiphum euphorbiae</name>
    <name type="common">potato aphid</name>
    <dbReference type="NCBI Taxonomy" id="13131"/>
    <lineage>
        <taxon>Eukaryota</taxon>
        <taxon>Metazoa</taxon>
        <taxon>Ecdysozoa</taxon>
        <taxon>Arthropoda</taxon>
        <taxon>Hexapoda</taxon>
        <taxon>Insecta</taxon>
        <taxon>Pterygota</taxon>
        <taxon>Neoptera</taxon>
        <taxon>Paraneoptera</taxon>
        <taxon>Hemiptera</taxon>
        <taxon>Sternorrhyncha</taxon>
        <taxon>Aphidomorpha</taxon>
        <taxon>Aphidoidea</taxon>
        <taxon>Aphididae</taxon>
        <taxon>Macrosiphini</taxon>
        <taxon>Macrosiphum</taxon>
    </lineage>
</organism>
<name>A0AAV0W357_9HEMI</name>
<evidence type="ECO:0000313" key="2">
    <source>
        <dbReference type="Proteomes" id="UP001160148"/>
    </source>
</evidence>
<gene>
    <name evidence="1" type="ORF">MEUPH1_LOCUS6732</name>
</gene>
<protein>
    <submittedName>
        <fullName evidence="1">Uncharacterized protein</fullName>
    </submittedName>
</protein>
<evidence type="ECO:0000313" key="1">
    <source>
        <dbReference type="EMBL" id="CAI6350251.1"/>
    </source>
</evidence>
<dbReference type="AlphaFoldDB" id="A0AAV0W357"/>
<proteinExistence type="predicted"/>
<dbReference type="EMBL" id="CARXXK010000001">
    <property type="protein sequence ID" value="CAI6350251.1"/>
    <property type="molecule type" value="Genomic_DNA"/>
</dbReference>
<accession>A0AAV0W357</accession>